<proteinExistence type="predicted"/>
<reference evidence="2" key="1">
    <citation type="submission" date="2019-12" db="UniProtKB">
        <authorList>
            <consortium name="WormBaseParasite"/>
        </authorList>
    </citation>
    <scope>IDENTIFICATION</scope>
</reference>
<dbReference type="Proteomes" id="UP000046395">
    <property type="component" value="Unassembled WGS sequence"/>
</dbReference>
<keyword evidence="1" id="KW-1185">Reference proteome</keyword>
<name>A0A5S6QBG0_TRIMR</name>
<accession>A0A5S6QBG0</accession>
<dbReference type="AlphaFoldDB" id="A0A5S6QBG0"/>
<protein>
    <submittedName>
        <fullName evidence="2">Uncharacterized protein</fullName>
    </submittedName>
</protein>
<evidence type="ECO:0000313" key="2">
    <source>
        <dbReference type="WBParaSite" id="TMUE_1000004302.1"/>
    </source>
</evidence>
<dbReference type="WBParaSite" id="TMUE_1000004302.1">
    <property type="protein sequence ID" value="TMUE_1000004302.1"/>
    <property type="gene ID" value="WBGene00294768"/>
</dbReference>
<organism evidence="1 2">
    <name type="scientific">Trichuris muris</name>
    <name type="common">Mouse whipworm</name>
    <dbReference type="NCBI Taxonomy" id="70415"/>
    <lineage>
        <taxon>Eukaryota</taxon>
        <taxon>Metazoa</taxon>
        <taxon>Ecdysozoa</taxon>
        <taxon>Nematoda</taxon>
        <taxon>Enoplea</taxon>
        <taxon>Dorylaimia</taxon>
        <taxon>Trichinellida</taxon>
        <taxon>Trichuridae</taxon>
        <taxon>Trichuris</taxon>
    </lineage>
</organism>
<evidence type="ECO:0000313" key="1">
    <source>
        <dbReference type="Proteomes" id="UP000046395"/>
    </source>
</evidence>
<sequence>MSGKSEALYKRFFVELEEFAAEIIIVLRPQRIMTDLEIAAVKESRSVFHGARNKVWSFYFSYNNNDNFKLSIQCLYSLAFLGEDEILEGFDALMARFPEEPSGLMEWFEKVYLCYCPRICGLCSSALQTQNNVEAWHRRLEKLVGSAHVGVYRIVQEIEKEQRKVDVECHRIQQCFPTFRPPSPP</sequence>